<dbReference type="SUPFAM" id="SSF47413">
    <property type="entry name" value="lambda repressor-like DNA-binding domains"/>
    <property type="match status" value="1"/>
</dbReference>
<keyword evidence="6" id="KW-1185">Reference proteome</keyword>
<dbReference type="InterPro" id="IPR046335">
    <property type="entry name" value="LacI/GalR-like_sensor"/>
</dbReference>
<keyword evidence="2" id="KW-0238">DNA-binding</keyword>
<dbReference type="CDD" id="cd01392">
    <property type="entry name" value="HTH_LacI"/>
    <property type="match status" value="1"/>
</dbReference>
<dbReference type="InterPro" id="IPR010982">
    <property type="entry name" value="Lambda_DNA-bd_dom_sf"/>
</dbReference>
<dbReference type="SUPFAM" id="SSF53822">
    <property type="entry name" value="Periplasmic binding protein-like I"/>
    <property type="match status" value="1"/>
</dbReference>
<dbReference type="EMBL" id="MZGW01000008">
    <property type="protein sequence ID" value="OPJ55032.1"/>
    <property type="molecule type" value="Genomic_DNA"/>
</dbReference>
<evidence type="ECO:0000256" key="3">
    <source>
        <dbReference type="ARBA" id="ARBA00023163"/>
    </source>
</evidence>
<dbReference type="Proteomes" id="UP000190140">
    <property type="component" value="Unassembled WGS sequence"/>
</dbReference>
<dbReference type="SMART" id="SM00354">
    <property type="entry name" value="HTH_LACI"/>
    <property type="match status" value="1"/>
</dbReference>
<dbReference type="Pfam" id="PF13377">
    <property type="entry name" value="Peripla_BP_3"/>
    <property type="match status" value="1"/>
</dbReference>
<reference evidence="5 6" key="1">
    <citation type="submission" date="2017-03" db="EMBL/GenBank/DDBJ databases">
        <title>Genome sequence of Clostridium thermoalcaliphilum DSM 7309.</title>
        <authorList>
            <person name="Poehlein A."/>
            <person name="Daniel R."/>
        </authorList>
    </citation>
    <scope>NUCLEOTIDE SEQUENCE [LARGE SCALE GENOMIC DNA]</scope>
    <source>
        <strain evidence="5 6">DSM 7309</strain>
    </source>
</reference>
<dbReference type="GO" id="GO:0003700">
    <property type="term" value="F:DNA-binding transcription factor activity"/>
    <property type="evidence" value="ECO:0007669"/>
    <property type="project" value="TreeGrafter"/>
</dbReference>
<dbReference type="CDD" id="cd06294">
    <property type="entry name" value="PBP1_MalR-like"/>
    <property type="match status" value="1"/>
</dbReference>
<dbReference type="PANTHER" id="PTHR30146">
    <property type="entry name" value="LACI-RELATED TRANSCRIPTIONAL REPRESSOR"/>
    <property type="match status" value="1"/>
</dbReference>
<evidence type="ECO:0000256" key="1">
    <source>
        <dbReference type="ARBA" id="ARBA00023015"/>
    </source>
</evidence>
<protein>
    <submittedName>
        <fullName evidence="5">HTH-type transcriptional regulator MalR</fullName>
    </submittedName>
</protein>
<dbReference type="Gene3D" id="3.40.50.2300">
    <property type="match status" value="2"/>
</dbReference>
<dbReference type="InterPro" id="IPR028082">
    <property type="entry name" value="Peripla_BP_I"/>
</dbReference>
<dbReference type="AlphaFoldDB" id="A0A1V4I4Y0"/>
<organism evidence="5 6">
    <name type="scientific">Alkalithermobacter paradoxus</name>
    <dbReference type="NCBI Taxonomy" id="29349"/>
    <lineage>
        <taxon>Bacteria</taxon>
        <taxon>Bacillati</taxon>
        <taxon>Bacillota</taxon>
        <taxon>Clostridia</taxon>
        <taxon>Peptostreptococcales</taxon>
        <taxon>Tepidibacteraceae</taxon>
        <taxon>Alkalithermobacter</taxon>
    </lineage>
</organism>
<evidence type="ECO:0000313" key="5">
    <source>
        <dbReference type="EMBL" id="OPJ55032.1"/>
    </source>
</evidence>
<keyword evidence="3" id="KW-0804">Transcription</keyword>
<dbReference type="Pfam" id="PF00356">
    <property type="entry name" value="LacI"/>
    <property type="match status" value="1"/>
</dbReference>
<dbReference type="PANTHER" id="PTHR30146:SF109">
    <property type="entry name" value="HTH-TYPE TRANSCRIPTIONAL REGULATOR GALS"/>
    <property type="match status" value="1"/>
</dbReference>
<dbReference type="Gene3D" id="1.10.260.40">
    <property type="entry name" value="lambda repressor-like DNA-binding domains"/>
    <property type="match status" value="1"/>
</dbReference>
<dbReference type="InterPro" id="IPR000843">
    <property type="entry name" value="HTH_LacI"/>
</dbReference>
<proteinExistence type="predicted"/>
<name>A0A1V4I4Y0_9FIRM</name>
<comment type="caution">
    <text evidence="5">The sequence shown here is derived from an EMBL/GenBank/DDBJ whole genome shotgun (WGS) entry which is preliminary data.</text>
</comment>
<feature type="domain" description="HTH lacI-type" evidence="4">
    <location>
        <begin position="13"/>
        <end position="67"/>
    </location>
</feature>
<dbReference type="PROSITE" id="PS00356">
    <property type="entry name" value="HTH_LACI_1"/>
    <property type="match status" value="1"/>
</dbReference>
<dbReference type="STRING" id="29349.CLOTH_16970"/>
<evidence type="ECO:0000256" key="2">
    <source>
        <dbReference type="ARBA" id="ARBA00023125"/>
    </source>
</evidence>
<dbReference type="GO" id="GO:0000976">
    <property type="term" value="F:transcription cis-regulatory region binding"/>
    <property type="evidence" value="ECO:0007669"/>
    <property type="project" value="TreeGrafter"/>
</dbReference>
<gene>
    <name evidence="5" type="primary">malR</name>
    <name evidence="5" type="ORF">CLOTH_16970</name>
</gene>
<keyword evidence="1" id="KW-0805">Transcription regulation</keyword>
<evidence type="ECO:0000259" key="4">
    <source>
        <dbReference type="PROSITE" id="PS50932"/>
    </source>
</evidence>
<accession>A0A1V4I4Y0</accession>
<evidence type="ECO:0000313" key="6">
    <source>
        <dbReference type="Proteomes" id="UP000190140"/>
    </source>
</evidence>
<sequence>MHELEGITIKKSVNIKDVAQYAGVSPSTVSRVISNDERITDATKKKVLEAMDILGYYPNVIARSLANRKSNAIGLIMPAFSDILFINPFFPEALRGISMVASNNSYDILMSTNSKHSEELEVIKNFIRGKRVDGIILMSSRVNDESIKFLRESKFPFVVVGSSLEYDDINCVDNDNEKAAYDMTKHLIEVGCKDIALVAGNLDLVVTINRLSGYKKALLENNINLNNDYIIAGEFLEESGYIAGKKLLSLDKIPDGIIVTDDLMALGVIKAIKERNLRIPKDIRVGSFNNSILAKFAVPTITSIDVNAVKLGKSAVDILINAIDKGEGFDSLIVDHNLVVRDSTT</sequence>
<dbReference type="PROSITE" id="PS50932">
    <property type="entry name" value="HTH_LACI_2"/>
    <property type="match status" value="1"/>
</dbReference>